<sequence>MTKQSTSNKKSSATEQLVKQALITRFNDLPSEVIERAKVFISDSVSVGISGSRMPLVAAVKNLAMSHGQVASPNSGATIWHSGELMAPACAAMVNGFQIHNQEWDCVHEKAVVHPMAVILSALVAVAEHNNLSGKQLIQGVVAAVEVATRIGACATSPIKFFRPAICGAIGATAGIANMLGLSFTQTLDAMGIAYSHSSGTMQAHVEGSPMLPMQVAFNARNAINAIELAQSGFSGPHNFLEGPFGYFQLMEDSVDISRLTQGLGTDWQICQVAHKPFPTGRAAHGTVDALSELTAKHKFRADVISSINVSAPELICRLVARRPTTTMDANYAKLCNAYIAATYLLTGKVSVEDFETKALRDPERLALAEKVTTSQSNCTDPNALAPQTITVKLINGDEHTLHLENILGHPLRPLSIEQQLQKFTLCCKSASTPFSDQQITTLHRALSQLENLNSVQNLIPLMVQNTKIKEVS</sequence>
<dbReference type="Proteomes" id="UP001258994">
    <property type="component" value="Chromosome"/>
</dbReference>
<dbReference type="Pfam" id="PF19305">
    <property type="entry name" value="MmgE_PrpD_C"/>
    <property type="match status" value="1"/>
</dbReference>
<dbReference type="PANTHER" id="PTHR16943:SF8">
    <property type="entry name" value="2-METHYLCITRATE DEHYDRATASE"/>
    <property type="match status" value="1"/>
</dbReference>
<evidence type="ECO:0000313" key="4">
    <source>
        <dbReference type="EMBL" id="WNC72134.1"/>
    </source>
</evidence>
<evidence type="ECO:0000313" key="5">
    <source>
        <dbReference type="Proteomes" id="UP001258994"/>
    </source>
</evidence>
<dbReference type="Gene3D" id="1.10.4100.10">
    <property type="entry name" value="2-methylcitrate dehydratase PrpD"/>
    <property type="match status" value="1"/>
</dbReference>
<dbReference type="InterPro" id="IPR005656">
    <property type="entry name" value="MmgE_PrpD"/>
</dbReference>
<keyword evidence="5" id="KW-1185">Reference proteome</keyword>
<dbReference type="Pfam" id="PF03972">
    <property type="entry name" value="MmgE_PrpD_N"/>
    <property type="match status" value="1"/>
</dbReference>
<evidence type="ECO:0000259" key="2">
    <source>
        <dbReference type="Pfam" id="PF03972"/>
    </source>
</evidence>
<proteinExistence type="inferred from homology"/>
<accession>A0ABY9TTH4</accession>
<dbReference type="EMBL" id="CP134145">
    <property type="protein sequence ID" value="WNC72134.1"/>
    <property type="molecule type" value="Genomic_DNA"/>
</dbReference>
<organism evidence="4 5">
    <name type="scientific">Thalassotalea psychrophila</name>
    <dbReference type="NCBI Taxonomy" id="3065647"/>
    <lineage>
        <taxon>Bacteria</taxon>
        <taxon>Pseudomonadati</taxon>
        <taxon>Pseudomonadota</taxon>
        <taxon>Gammaproteobacteria</taxon>
        <taxon>Alteromonadales</taxon>
        <taxon>Colwelliaceae</taxon>
        <taxon>Thalassotalea</taxon>
    </lineage>
</organism>
<protein>
    <submittedName>
        <fullName evidence="4">MmgE/PrpD family protein</fullName>
    </submittedName>
</protein>
<dbReference type="InterPro" id="IPR045337">
    <property type="entry name" value="MmgE_PrpD_C"/>
</dbReference>
<comment type="similarity">
    <text evidence="1">Belongs to the PrpD family.</text>
</comment>
<gene>
    <name evidence="4" type="ORF">RGQ13_18740</name>
</gene>
<dbReference type="Gene3D" id="3.30.1330.120">
    <property type="entry name" value="2-methylcitrate dehydratase PrpD"/>
    <property type="match status" value="1"/>
</dbReference>
<dbReference type="InterPro" id="IPR042188">
    <property type="entry name" value="MmgE/PrpD_sf_2"/>
</dbReference>
<dbReference type="InterPro" id="IPR042183">
    <property type="entry name" value="MmgE/PrpD_sf_1"/>
</dbReference>
<dbReference type="SUPFAM" id="SSF103378">
    <property type="entry name" value="2-methylcitrate dehydratase PrpD"/>
    <property type="match status" value="1"/>
</dbReference>
<feature type="domain" description="MmgE/PrpD N-terminal" evidence="2">
    <location>
        <begin position="16"/>
        <end position="256"/>
    </location>
</feature>
<name>A0ABY9TTH4_9GAMM</name>
<evidence type="ECO:0000259" key="3">
    <source>
        <dbReference type="Pfam" id="PF19305"/>
    </source>
</evidence>
<dbReference type="PANTHER" id="PTHR16943">
    <property type="entry name" value="2-METHYLCITRATE DEHYDRATASE-RELATED"/>
    <property type="match status" value="1"/>
</dbReference>
<reference evidence="5" key="1">
    <citation type="submission" date="2023-09" db="EMBL/GenBank/DDBJ databases">
        <authorList>
            <person name="Li S."/>
            <person name="Li X."/>
            <person name="Zhang C."/>
            <person name="Zhao Z."/>
        </authorList>
    </citation>
    <scope>NUCLEOTIDE SEQUENCE [LARGE SCALE GENOMIC DNA]</scope>
    <source>
        <strain evidence="5">SQ149</strain>
    </source>
</reference>
<dbReference type="RefSeq" id="WP_348391254.1">
    <property type="nucleotide sequence ID" value="NZ_CP134145.1"/>
</dbReference>
<feature type="domain" description="MmgE/PrpD C-terminal" evidence="3">
    <location>
        <begin position="278"/>
        <end position="447"/>
    </location>
</feature>
<evidence type="ECO:0000256" key="1">
    <source>
        <dbReference type="ARBA" id="ARBA00006174"/>
    </source>
</evidence>
<dbReference type="InterPro" id="IPR036148">
    <property type="entry name" value="MmgE/PrpD_sf"/>
</dbReference>
<dbReference type="InterPro" id="IPR045336">
    <property type="entry name" value="MmgE_PrpD_N"/>
</dbReference>